<dbReference type="Proteomes" id="UP000016936">
    <property type="component" value="Unassembled WGS sequence"/>
</dbReference>
<dbReference type="SUPFAM" id="SSF49899">
    <property type="entry name" value="Concanavalin A-like lectins/glucanases"/>
    <property type="match status" value="1"/>
</dbReference>
<dbReference type="OMA" id="TVRAWYE"/>
<evidence type="ECO:0000256" key="1">
    <source>
        <dbReference type="PIRSR" id="PIRSR600250-50"/>
    </source>
</evidence>
<dbReference type="HOGENOM" id="CLU_066466_0_1_1"/>
<gene>
    <name evidence="3" type="ORF">COCHEDRAFT_1106541</name>
</gene>
<dbReference type="PANTHER" id="PTHR37536:SF1">
    <property type="entry name" value="ASPERGILLOPEPSIN, PUTAITVE (AFU_ORTHOLOGUE AFUA_7G01200)"/>
    <property type="match status" value="1"/>
</dbReference>
<dbReference type="Gene3D" id="2.60.120.700">
    <property type="entry name" value="Peptidase G1"/>
    <property type="match status" value="1"/>
</dbReference>
<name>M2U9U4_COCH5</name>
<dbReference type="CDD" id="cd13426">
    <property type="entry name" value="Peptidase_G1"/>
    <property type="match status" value="1"/>
</dbReference>
<reference evidence="4" key="2">
    <citation type="journal article" date="2013" name="PLoS Genet.">
        <title>Comparative genome structure, secondary metabolite, and effector coding capacity across Cochliobolus pathogens.</title>
        <authorList>
            <person name="Condon B.J."/>
            <person name="Leng Y."/>
            <person name="Wu D."/>
            <person name="Bushley K.E."/>
            <person name="Ohm R.A."/>
            <person name="Otillar R."/>
            <person name="Martin J."/>
            <person name="Schackwitz W."/>
            <person name="Grimwood J."/>
            <person name="MohdZainudin N."/>
            <person name="Xue C."/>
            <person name="Wang R."/>
            <person name="Manning V.A."/>
            <person name="Dhillon B."/>
            <person name="Tu Z.J."/>
            <person name="Steffenson B.J."/>
            <person name="Salamov A."/>
            <person name="Sun H."/>
            <person name="Lowry S."/>
            <person name="LaButti K."/>
            <person name="Han J."/>
            <person name="Copeland A."/>
            <person name="Lindquist E."/>
            <person name="Barry K."/>
            <person name="Schmutz J."/>
            <person name="Baker S.E."/>
            <person name="Ciuffetti L.M."/>
            <person name="Grigoriev I.V."/>
            <person name="Zhong S."/>
            <person name="Turgeon B.G."/>
        </authorList>
    </citation>
    <scope>NUCLEOTIDE SEQUENCE [LARGE SCALE GENOMIC DNA]</scope>
    <source>
        <strain evidence="4">C5 / ATCC 48332 / race O</strain>
    </source>
</reference>
<dbReference type="eggNOG" id="ENOG502RJF6">
    <property type="taxonomic scope" value="Eukaryota"/>
</dbReference>
<organism evidence="3 4">
    <name type="scientific">Cochliobolus heterostrophus (strain C5 / ATCC 48332 / race O)</name>
    <name type="common">Southern corn leaf blight fungus</name>
    <name type="synonym">Bipolaris maydis</name>
    <dbReference type="NCBI Taxonomy" id="701091"/>
    <lineage>
        <taxon>Eukaryota</taxon>
        <taxon>Fungi</taxon>
        <taxon>Dikarya</taxon>
        <taxon>Ascomycota</taxon>
        <taxon>Pezizomycotina</taxon>
        <taxon>Dothideomycetes</taxon>
        <taxon>Pleosporomycetidae</taxon>
        <taxon>Pleosporales</taxon>
        <taxon>Pleosporineae</taxon>
        <taxon>Pleosporaceae</taxon>
        <taxon>Bipolaris</taxon>
    </lineage>
</organism>
<feature type="active site" description="Proton acceptor" evidence="1">
    <location>
        <position position="206"/>
    </location>
</feature>
<reference evidence="3 4" key="1">
    <citation type="journal article" date="2012" name="PLoS Pathog.">
        <title>Diverse lifestyles and strategies of plant pathogenesis encoded in the genomes of eighteen Dothideomycetes fungi.</title>
        <authorList>
            <person name="Ohm R.A."/>
            <person name="Feau N."/>
            <person name="Henrissat B."/>
            <person name="Schoch C.L."/>
            <person name="Horwitz B.A."/>
            <person name="Barry K.W."/>
            <person name="Condon B.J."/>
            <person name="Copeland A.C."/>
            <person name="Dhillon B."/>
            <person name="Glaser F."/>
            <person name="Hesse C.N."/>
            <person name="Kosti I."/>
            <person name="LaButti K."/>
            <person name="Lindquist E.A."/>
            <person name="Lucas S."/>
            <person name="Salamov A.A."/>
            <person name="Bradshaw R.E."/>
            <person name="Ciuffetti L."/>
            <person name="Hamelin R.C."/>
            <person name="Kema G.H.J."/>
            <person name="Lawrence C."/>
            <person name="Scott J.A."/>
            <person name="Spatafora J.W."/>
            <person name="Turgeon B.G."/>
            <person name="de Wit P.J.G.M."/>
            <person name="Zhong S."/>
            <person name="Goodwin S.B."/>
            <person name="Grigoriev I.V."/>
        </authorList>
    </citation>
    <scope>NUCLEOTIDE SEQUENCE [LARGE SCALE GENOMIC DNA]</scope>
    <source>
        <strain evidence="4">C5 / ATCC 48332 / race O</strain>
    </source>
</reference>
<dbReference type="InterPro" id="IPR013320">
    <property type="entry name" value="ConA-like_dom_sf"/>
</dbReference>
<evidence type="ECO:0000256" key="2">
    <source>
        <dbReference type="SAM" id="SignalP"/>
    </source>
</evidence>
<dbReference type="InterPro" id="IPR038656">
    <property type="entry name" value="Peptidase_G1_sf"/>
</dbReference>
<dbReference type="PRINTS" id="PR00977">
    <property type="entry name" value="SCYTLDPTASE"/>
</dbReference>
<evidence type="ECO:0000313" key="3">
    <source>
        <dbReference type="EMBL" id="EMD90511.1"/>
    </source>
</evidence>
<dbReference type="AlphaFoldDB" id="M2U9U4"/>
<evidence type="ECO:0000313" key="4">
    <source>
        <dbReference type="Proteomes" id="UP000016936"/>
    </source>
</evidence>
<accession>M2U9U4</accession>
<dbReference type="Pfam" id="PF01828">
    <property type="entry name" value="Peptidase_A4"/>
    <property type="match status" value="1"/>
</dbReference>
<dbReference type="OrthoDB" id="2862635at2759"/>
<dbReference type="STRING" id="701091.M2U9U4"/>
<sequence length="261" mass="28045">MKLSLTFVAIVSSSVLAEGVQARVHGNYQQLSQPPVQDSTGLKMRCRSIARDIENAHRVVARDNRAGAMLSKKLCVGNFAPAMGRFTVLIPKHTGASSDTEWGSAWVGISEYTFESQLRGGVDLAVEISGKVSYTAWYEGFRYEASYLYNFNVTGGDVIQVNIATTSPTMGHVRLINVSTGNSISVDVTAPPGIFLTGDNAEWIIEDFLAGGCLPLADFGRVVFTNASAKMSTGRVEDLRGATIIKMVLDGKLVADSVINT</sequence>
<feature type="signal peptide" evidence="2">
    <location>
        <begin position="1"/>
        <end position="17"/>
    </location>
</feature>
<dbReference type="PANTHER" id="PTHR37536">
    <property type="entry name" value="PUTATIVE (AFU_ORTHOLOGUE AFUA_3G02970)-RELATED"/>
    <property type="match status" value="1"/>
</dbReference>
<feature type="chain" id="PRO_5004026564" description="Aspergillopepsin-2" evidence="2">
    <location>
        <begin position="18"/>
        <end position="261"/>
    </location>
</feature>
<keyword evidence="2" id="KW-0732">Signal</keyword>
<protein>
    <recommendedName>
        <fullName evidence="5">Aspergillopepsin-2</fullName>
    </recommendedName>
</protein>
<dbReference type="GO" id="GO:0070007">
    <property type="term" value="F:glutamic-type endopeptidase activity"/>
    <property type="evidence" value="ECO:0007669"/>
    <property type="project" value="InterPro"/>
</dbReference>
<dbReference type="InterPro" id="IPR000250">
    <property type="entry name" value="Peptidase_G1"/>
</dbReference>
<keyword evidence="4" id="KW-1185">Reference proteome</keyword>
<proteinExistence type="predicted"/>
<dbReference type="GO" id="GO:0006508">
    <property type="term" value="P:proteolysis"/>
    <property type="evidence" value="ECO:0007669"/>
    <property type="project" value="InterPro"/>
</dbReference>
<evidence type="ECO:0008006" key="5">
    <source>
        <dbReference type="Google" id="ProtNLM"/>
    </source>
</evidence>
<dbReference type="EMBL" id="KB445578">
    <property type="protein sequence ID" value="EMD90511.1"/>
    <property type="molecule type" value="Genomic_DNA"/>
</dbReference>